<gene>
    <name evidence="2" type="primary">sufD</name>
    <name evidence="2" type="ORF">G7Y85_01950</name>
</gene>
<organism evidence="2 3">
    <name type="scientific">Solimonas terrae</name>
    <dbReference type="NCBI Taxonomy" id="1396819"/>
    <lineage>
        <taxon>Bacteria</taxon>
        <taxon>Pseudomonadati</taxon>
        <taxon>Pseudomonadota</taxon>
        <taxon>Gammaproteobacteria</taxon>
        <taxon>Nevskiales</taxon>
        <taxon>Nevskiaceae</taxon>
        <taxon>Solimonas</taxon>
    </lineage>
</organism>
<dbReference type="Proteomes" id="UP000472676">
    <property type="component" value="Unassembled WGS sequence"/>
</dbReference>
<dbReference type="NCBIfam" id="TIGR01981">
    <property type="entry name" value="sufD"/>
    <property type="match status" value="1"/>
</dbReference>
<dbReference type="InterPro" id="IPR055346">
    <property type="entry name" value="Fe-S_cluster_assembly_SufBD"/>
</dbReference>
<accession>A0A6M2BN49</accession>
<dbReference type="RefSeq" id="WP_166250993.1">
    <property type="nucleotide sequence ID" value="NZ_JAAMOW010000001.1"/>
</dbReference>
<reference evidence="2 3" key="1">
    <citation type="journal article" date="2014" name="Int. J. Syst. Evol. Microbiol.">
        <title>Solimonas terrae sp. nov., isolated from soil.</title>
        <authorList>
            <person name="Kim S.J."/>
            <person name="Moon J.Y."/>
            <person name="Weon H.Y."/>
            <person name="Ahn J.H."/>
            <person name="Chen W.M."/>
            <person name="Kwon S.W."/>
        </authorList>
    </citation>
    <scope>NUCLEOTIDE SEQUENCE [LARGE SCALE GENOMIC DNA]</scope>
    <source>
        <strain evidence="2 3">KIS83-12</strain>
    </source>
</reference>
<comment type="caution">
    <text evidence="2">The sequence shown here is derived from an EMBL/GenBank/DDBJ whole genome shotgun (WGS) entry which is preliminary data.</text>
</comment>
<dbReference type="InterPro" id="IPR037284">
    <property type="entry name" value="SUF_FeS_clus_asmbl_SufBD_sf"/>
</dbReference>
<dbReference type="InterPro" id="IPR011542">
    <property type="entry name" value="SUF_FeS_clus_asmbl_SufD"/>
</dbReference>
<keyword evidence="3" id="KW-1185">Reference proteome</keyword>
<evidence type="ECO:0000259" key="1">
    <source>
        <dbReference type="Pfam" id="PF01458"/>
    </source>
</evidence>
<evidence type="ECO:0000313" key="3">
    <source>
        <dbReference type="Proteomes" id="UP000472676"/>
    </source>
</evidence>
<feature type="domain" description="SUF system FeS cluster assembly SufBD core" evidence="1">
    <location>
        <begin position="144"/>
        <end position="374"/>
    </location>
</feature>
<evidence type="ECO:0000313" key="2">
    <source>
        <dbReference type="EMBL" id="NGY03519.1"/>
    </source>
</evidence>
<sequence>MSDIHASWGEAFARFAGGLPAVDHAARSAAFDEFIQHGMPDDAIERWHYTDLSAFPKKPVQLATAAALGGYARWQLSGCDERIWLNARNVAGASSATASLPSLDAHAGIAGLHRAFAQPGLQLDVGPGTALARPVHALTVTTADADGEMTHLAHRISLARGAAATVILQNVGLPGATRFSTQSLTVELAEQAQLTLIRVQDESRSTTQWLQTDVNVGRDARFQLVNVDLGGKLIRNDWRVKLTGPGASTELAGLFAADARVHLDNQYEIDHIAPHGTSHQYFRGLGFGPSKAVLNGRVVVRPGAQKTDSEQRIANLMLAKGAEIDAKPELEIYADDVKCAHGASCGQLDDTAVFYLRTRGVPETQARALLTYSFINSVLERIAHAGLRTRIARQVTALLGADLDFDAIGDLS</sequence>
<name>A0A6M2BN49_9GAMM</name>
<dbReference type="AlphaFoldDB" id="A0A6M2BN49"/>
<protein>
    <submittedName>
        <fullName evidence="2">Fe-S cluster assembly protein SufD</fullName>
    </submittedName>
</protein>
<proteinExistence type="predicted"/>
<dbReference type="SUPFAM" id="SSF101960">
    <property type="entry name" value="Stabilizer of iron transporter SufD"/>
    <property type="match status" value="1"/>
</dbReference>
<dbReference type="Pfam" id="PF01458">
    <property type="entry name" value="SUFBD_core"/>
    <property type="match status" value="1"/>
</dbReference>
<dbReference type="PANTHER" id="PTHR43575:SF1">
    <property type="entry name" value="PROTEIN ABCI7, CHLOROPLASTIC"/>
    <property type="match status" value="1"/>
</dbReference>
<dbReference type="PANTHER" id="PTHR43575">
    <property type="entry name" value="PROTEIN ABCI7, CHLOROPLASTIC"/>
    <property type="match status" value="1"/>
</dbReference>
<dbReference type="EMBL" id="JAAMOW010000001">
    <property type="protein sequence ID" value="NGY03519.1"/>
    <property type="molecule type" value="Genomic_DNA"/>
</dbReference>
<dbReference type="InterPro" id="IPR000825">
    <property type="entry name" value="SUF_FeS_clus_asmbl_SufBD_core"/>
</dbReference>
<dbReference type="GO" id="GO:0016226">
    <property type="term" value="P:iron-sulfur cluster assembly"/>
    <property type="evidence" value="ECO:0007669"/>
    <property type="project" value="InterPro"/>
</dbReference>